<evidence type="ECO:0000313" key="4">
    <source>
        <dbReference type="EMBL" id="MDW8549391.1"/>
    </source>
</evidence>
<evidence type="ECO:0000313" key="5">
    <source>
        <dbReference type="Proteomes" id="UP001204439"/>
    </source>
</evidence>
<evidence type="ECO:0000256" key="2">
    <source>
        <dbReference type="SAM" id="Phobius"/>
    </source>
</evidence>
<sequence length="276" mass="29793">MKDLSTFFVKDNLDEIVFSNRNKAYGAYALRNEYSSQLTKALFVGVAFFASVAVIPLIVSAFSSDVITDKGHDYGPYILDPVEEIPEIVKVTPASSVPVKVKTVESTIFTPVRDVKKNKPLPTEDDKKDAALSSETSAGEDTKLIVAPPAIKVGPPTVAPPYTPPAKVEDPNIVVDGTKVDVAADFKGGINAFREKVAQNFDTESVDKTGMVSGVITFVVEKDGSISNLKVTGSSSEFNSEAERTVKAIKTKWTPAQLKGKAVRSSFRMPISMKIE</sequence>
<dbReference type="Proteomes" id="UP001204439">
    <property type="component" value="Unassembled WGS sequence"/>
</dbReference>
<comment type="caution">
    <text evidence="4">The sequence shown here is derived from an EMBL/GenBank/DDBJ whole genome shotgun (WGS) entry which is preliminary data.</text>
</comment>
<keyword evidence="2" id="KW-0472">Membrane</keyword>
<keyword evidence="2" id="KW-0812">Transmembrane</keyword>
<feature type="region of interest" description="Disordered" evidence="1">
    <location>
        <begin position="116"/>
        <end position="138"/>
    </location>
</feature>
<dbReference type="InterPro" id="IPR037682">
    <property type="entry name" value="TonB_C"/>
</dbReference>
<feature type="compositionally biased region" description="Basic and acidic residues" evidence="1">
    <location>
        <begin position="116"/>
        <end position="130"/>
    </location>
</feature>
<proteinExistence type="predicted"/>
<dbReference type="Gene3D" id="3.30.1150.10">
    <property type="match status" value="1"/>
</dbReference>
<accession>A0ABU4JIP6</accession>
<protein>
    <submittedName>
        <fullName evidence="4">Energy transducer TonB</fullName>
    </submittedName>
</protein>
<reference evidence="4 5" key="1">
    <citation type="submission" date="2023-11" db="EMBL/GenBank/DDBJ databases">
        <title>First isolation, identification, and characterization of non-pathogenic Epilithonimonas ginsengisoli isolated from diseased farmed rainbow trout (Oncorhynchus mykiss) in Chile.</title>
        <authorList>
            <person name="Miranda C.D."/>
            <person name="Irgang R."/>
            <person name="Concha C."/>
            <person name="Rojas R."/>
            <person name="Avendano R."/>
        </authorList>
    </citation>
    <scope>NUCLEOTIDE SEQUENCE [LARGE SCALE GENOMIC DNA]</scope>
    <source>
        <strain evidence="4 5">FP99</strain>
    </source>
</reference>
<feature type="domain" description="TonB C-terminal" evidence="3">
    <location>
        <begin position="215"/>
        <end position="272"/>
    </location>
</feature>
<keyword evidence="2" id="KW-1133">Transmembrane helix</keyword>
<name>A0ABU4JIP6_9FLAO</name>
<evidence type="ECO:0000259" key="3">
    <source>
        <dbReference type="Pfam" id="PF03544"/>
    </source>
</evidence>
<dbReference type="Pfam" id="PF03544">
    <property type="entry name" value="TonB_C"/>
    <property type="match status" value="1"/>
</dbReference>
<dbReference type="EMBL" id="JAMXLT020000017">
    <property type="protein sequence ID" value="MDW8549391.1"/>
    <property type="molecule type" value="Genomic_DNA"/>
</dbReference>
<feature type="transmembrane region" description="Helical" evidence="2">
    <location>
        <begin position="41"/>
        <end position="62"/>
    </location>
</feature>
<gene>
    <name evidence="4" type="ORF">NG800_010750</name>
</gene>
<keyword evidence="5" id="KW-1185">Reference proteome</keyword>
<organism evidence="4 5">
    <name type="scientific">Epilithonimonas ginsengisoli</name>
    <dbReference type="NCBI Taxonomy" id="1245592"/>
    <lineage>
        <taxon>Bacteria</taxon>
        <taxon>Pseudomonadati</taxon>
        <taxon>Bacteroidota</taxon>
        <taxon>Flavobacteriia</taxon>
        <taxon>Flavobacteriales</taxon>
        <taxon>Weeksellaceae</taxon>
        <taxon>Chryseobacterium group</taxon>
        <taxon>Epilithonimonas</taxon>
    </lineage>
</organism>
<evidence type="ECO:0000256" key="1">
    <source>
        <dbReference type="SAM" id="MobiDB-lite"/>
    </source>
</evidence>
<dbReference type="RefSeq" id="WP_063970703.1">
    <property type="nucleotide sequence ID" value="NZ_JAMXLT020000017.1"/>
</dbReference>
<dbReference type="SUPFAM" id="SSF74653">
    <property type="entry name" value="TolA/TonB C-terminal domain"/>
    <property type="match status" value="1"/>
</dbReference>